<sequence>MTRSAIIPRDFSDSNPQKIMFNNRSPFEELAPRGTAASFSGTKFLFKRKVLKLVGAAFSVTDQNDALVLYADQKAFKLKEDIRVYTREDKATEVLRIAARSILDFSAAYDVFDSATNQKIGTLRRSGMKSMVRDEWQILDAQDREMGKIEEDSLVLALARRFIDFVSLLVPQKYTITLGNQTVGQFAQTFNPFVMKIEADFSADPTAILDRRLALAAGILMCAIEGKQG</sequence>
<organism evidence="1 2">
    <name type="scientific">Abditibacterium utsteinense</name>
    <dbReference type="NCBI Taxonomy" id="1960156"/>
    <lineage>
        <taxon>Bacteria</taxon>
        <taxon>Pseudomonadati</taxon>
        <taxon>Abditibacteriota</taxon>
        <taxon>Abditibacteriia</taxon>
        <taxon>Abditibacteriales</taxon>
        <taxon>Abditibacteriaceae</taxon>
        <taxon>Abditibacterium</taxon>
    </lineage>
</organism>
<dbReference type="Pfam" id="PF04525">
    <property type="entry name" value="LOR"/>
    <property type="match status" value="1"/>
</dbReference>
<keyword evidence="2" id="KW-1185">Reference proteome</keyword>
<accession>A0A2S8SPN6</accession>
<evidence type="ECO:0000313" key="2">
    <source>
        <dbReference type="Proteomes" id="UP000237684"/>
    </source>
</evidence>
<reference evidence="1 2" key="1">
    <citation type="journal article" date="2018" name="Syst. Appl. Microbiol.">
        <title>Abditibacterium utsteinense sp. nov., the first cultivated member of candidate phylum FBP, isolated from ice-free Antarctic soil samples.</title>
        <authorList>
            <person name="Tahon G."/>
            <person name="Tytgat B."/>
            <person name="Lebbe L."/>
            <person name="Carlier A."/>
            <person name="Willems A."/>
        </authorList>
    </citation>
    <scope>NUCLEOTIDE SEQUENCE [LARGE SCALE GENOMIC DNA]</scope>
    <source>
        <strain evidence="1 2">LMG 29911</strain>
    </source>
</reference>
<dbReference type="InterPro" id="IPR025659">
    <property type="entry name" value="Tubby-like_C"/>
</dbReference>
<evidence type="ECO:0000313" key="1">
    <source>
        <dbReference type="EMBL" id="PQV62739.1"/>
    </source>
</evidence>
<dbReference type="EMBL" id="NIGF01000023">
    <property type="protein sequence ID" value="PQV62739.1"/>
    <property type="molecule type" value="Genomic_DNA"/>
</dbReference>
<dbReference type="SUPFAM" id="SSF54518">
    <property type="entry name" value="Tubby C-terminal domain-like"/>
    <property type="match status" value="1"/>
</dbReference>
<comment type="caution">
    <text evidence="1">The sequence shown here is derived from an EMBL/GenBank/DDBJ whole genome shotgun (WGS) entry which is preliminary data.</text>
</comment>
<dbReference type="Proteomes" id="UP000237684">
    <property type="component" value="Unassembled WGS sequence"/>
</dbReference>
<dbReference type="AlphaFoldDB" id="A0A2S8SPN6"/>
<proteinExistence type="predicted"/>
<dbReference type="InParanoid" id="A0A2S8SPN6"/>
<protein>
    <submittedName>
        <fullName evidence="1">Uncharacterized protein</fullName>
    </submittedName>
</protein>
<name>A0A2S8SPN6_9BACT</name>
<dbReference type="InterPro" id="IPR007612">
    <property type="entry name" value="LOR"/>
</dbReference>
<gene>
    <name evidence="1" type="ORF">B1R32_12324</name>
</gene>